<feature type="domain" description="RNA polymerase sigma factor 70 region 4 type 2" evidence="6">
    <location>
        <begin position="125"/>
        <end position="175"/>
    </location>
</feature>
<accession>R9H6K2</accession>
<sequence>MTAYQSLTDLELTNMLKIGDHSAYTEIYSRYNRLLYIHAYNKLRDREAAKDILQELFTALWNNKERFIIQTNLSGYLYTAIRNRILKLIAHKSIEGTYVISIQNTNQHENGFTDHRLRENQLATIIEREIAKLPEKMREVFLLSRKDQLSHSEISNRLGIAEPTVKKQVNNALKILRVKLQFGPDV</sequence>
<dbReference type="GO" id="GO:0006352">
    <property type="term" value="P:DNA-templated transcription initiation"/>
    <property type="evidence" value="ECO:0007669"/>
    <property type="project" value="InterPro"/>
</dbReference>
<dbReference type="InterPro" id="IPR014284">
    <property type="entry name" value="RNA_pol_sigma-70_dom"/>
</dbReference>
<dbReference type="InterPro" id="IPR039425">
    <property type="entry name" value="RNA_pol_sigma-70-like"/>
</dbReference>
<organism evidence="7 8">
    <name type="scientific">Arcticibacter svalbardensis MN12-7</name>
    <dbReference type="NCBI Taxonomy" id="1150600"/>
    <lineage>
        <taxon>Bacteria</taxon>
        <taxon>Pseudomonadati</taxon>
        <taxon>Bacteroidota</taxon>
        <taxon>Sphingobacteriia</taxon>
        <taxon>Sphingobacteriales</taxon>
        <taxon>Sphingobacteriaceae</taxon>
        <taxon>Arcticibacter</taxon>
    </lineage>
</organism>
<dbReference type="NCBIfam" id="TIGR02985">
    <property type="entry name" value="Sig70_bacteroi1"/>
    <property type="match status" value="1"/>
</dbReference>
<dbReference type="NCBIfam" id="TIGR02937">
    <property type="entry name" value="sigma70-ECF"/>
    <property type="match status" value="1"/>
</dbReference>
<dbReference type="InterPro" id="IPR014327">
    <property type="entry name" value="RNA_pol_sigma70_bacteroid"/>
</dbReference>
<protein>
    <submittedName>
        <fullName evidence="7">RNA polymerase ECF-type sigma factor</fullName>
    </submittedName>
</protein>
<keyword evidence="3" id="KW-0731">Sigma factor</keyword>
<dbReference type="InterPro" id="IPR013325">
    <property type="entry name" value="RNA_pol_sigma_r2"/>
</dbReference>
<reference evidence="7 8" key="1">
    <citation type="journal article" date="2013" name="Genome Announc.">
        <title>Draft Genome Sequence of Arcticibacter svalbardensis Strain MN12-7T, a Member of the Family Sphingobacteriaceae Isolated from an Arctic Soil Sample.</title>
        <authorList>
            <person name="Shivaji S."/>
            <person name="Ara S."/>
            <person name="Prasad S."/>
            <person name="Manasa B.P."/>
            <person name="Begum Z."/>
            <person name="Singh A."/>
            <person name="Kumar Pinnaka A."/>
        </authorList>
    </citation>
    <scope>NUCLEOTIDE SEQUENCE [LARGE SCALE GENOMIC DNA]</scope>
    <source>
        <strain evidence="7 8">MN12-7</strain>
    </source>
</reference>
<dbReference type="EMBL" id="AQPN01000001">
    <property type="protein sequence ID" value="EOR96799.1"/>
    <property type="molecule type" value="Genomic_DNA"/>
</dbReference>
<evidence type="ECO:0000313" key="7">
    <source>
        <dbReference type="EMBL" id="EOR96799.1"/>
    </source>
</evidence>
<dbReference type="InterPro" id="IPR007627">
    <property type="entry name" value="RNA_pol_sigma70_r2"/>
</dbReference>
<dbReference type="InterPro" id="IPR036388">
    <property type="entry name" value="WH-like_DNA-bd_sf"/>
</dbReference>
<evidence type="ECO:0000256" key="1">
    <source>
        <dbReference type="ARBA" id="ARBA00010641"/>
    </source>
</evidence>
<dbReference type="AlphaFoldDB" id="R9H6K2"/>
<dbReference type="GO" id="GO:0016987">
    <property type="term" value="F:sigma factor activity"/>
    <property type="evidence" value="ECO:0007669"/>
    <property type="project" value="UniProtKB-KW"/>
</dbReference>
<dbReference type="RefSeq" id="WP_016193319.1">
    <property type="nucleotide sequence ID" value="NZ_AQPN01000001.1"/>
</dbReference>
<keyword evidence="8" id="KW-1185">Reference proteome</keyword>
<keyword evidence="2" id="KW-0805">Transcription regulation</keyword>
<dbReference type="GO" id="GO:0003677">
    <property type="term" value="F:DNA binding"/>
    <property type="evidence" value="ECO:0007669"/>
    <property type="project" value="InterPro"/>
</dbReference>
<evidence type="ECO:0000313" key="8">
    <source>
        <dbReference type="Proteomes" id="UP000014174"/>
    </source>
</evidence>
<dbReference type="InterPro" id="IPR013324">
    <property type="entry name" value="RNA_pol_sigma_r3/r4-like"/>
</dbReference>
<dbReference type="STRING" id="1150600.ADIARSV_0062"/>
<feature type="domain" description="RNA polymerase sigma-70 region 2" evidence="5">
    <location>
        <begin position="27"/>
        <end position="90"/>
    </location>
</feature>
<dbReference type="PATRIC" id="fig|1150600.3.peg.61"/>
<dbReference type="eggNOG" id="COG1595">
    <property type="taxonomic scope" value="Bacteria"/>
</dbReference>
<keyword evidence="4" id="KW-0804">Transcription</keyword>
<gene>
    <name evidence="7" type="ORF">ADIARSV_0062</name>
</gene>
<dbReference type="SUPFAM" id="SSF88659">
    <property type="entry name" value="Sigma3 and sigma4 domains of RNA polymerase sigma factors"/>
    <property type="match status" value="1"/>
</dbReference>
<comment type="caution">
    <text evidence="7">The sequence shown here is derived from an EMBL/GenBank/DDBJ whole genome shotgun (WGS) entry which is preliminary data.</text>
</comment>
<dbReference type="Pfam" id="PF04542">
    <property type="entry name" value="Sigma70_r2"/>
    <property type="match status" value="1"/>
</dbReference>
<evidence type="ECO:0000256" key="3">
    <source>
        <dbReference type="ARBA" id="ARBA00023082"/>
    </source>
</evidence>
<name>R9H6K2_9SPHI</name>
<dbReference type="InterPro" id="IPR013249">
    <property type="entry name" value="RNA_pol_sigma70_r4_t2"/>
</dbReference>
<dbReference type="Proteomes" id="UP000014174">
    <property type="component" value="Unassembled WGS sequence"/>
</dbReference>
<dbReference type="Gene3D" id="1.10.10.10">
    <property type="entry name" value="Winged helix-like DNA-binding domain superfamily/Winged helix DNA-binding domain"/>
    <property type="match status" value="1"/>
</dbReference>
<dbReference type="OrthoDB" id="659569at2"/>
<evidence type="ECO:0000259" key="6">
    <source>
        <dbReference type="Pfam" id="PF08281"/>
    </source>
</evidence>
<dbReference type="Gene3D" id="1.10.1740.10">
    <property type="match status" value="1"/>
</dbReference>
<dbReference type="PANTHER" id="PTHR43133:SF46">
    <property type="entry name" value="RNA POLYMERASE SIGMA-70 FACTOR ECF SUBFAMILY"/>
    <property type="match status" value="1"/>
</dbReference>
<proteinExistence type="inferred from homology"/>
<evidence type="ECO:0000259" key="5">
    <source>
        <dbReference type="Pfam" id="PF04542"/>
    </source>
</evidence>
<evidence type="ECO:0000256" key="2">
    <source>
        <dbReference type="ARBA" id="ARBA00023015"/>
    </source>
</evidence>
<dbReference type="SUPFAM" id="SSF88946">
    <property type="entry name" value="Sigma2 domain of RNA polymerase sigma factors"/>
    <property type="match status" value="1"/>
</dbReference>
<evidence type="ECO:0000256" key="4">
    <source>
        <dbReference type="ARBA" id="ARBA00023163"/>
    </source>
</evidence>
<dbReference type="PANTHER" id="PTHR43133">
    <property type="entry name" value="RNA POLYMERASE ECF-TYPE SIGMA FACTO"/>
    <property type="match status" value="1"/>
</dbReference>
<comment type="similarity">
    <text evidence="1">Belongs to the sigma-70 factor family. ECF subfamily.</text>
</comment>
<dbReference type="CDD" id="cd06171">
    <property type="entry name" value="Sigma70_r4"/>
    <property type="match status" value="1"/>
</dbReference>
<dbReference type="Pfam" id="PF08281">
    <property type="entry name" value="Sigma70_r4_2"/>
    <property type="match status" value="1"/>
</dbReference>